<evidence type="ECO:0000313" key="2">
    <source>
        <dbReference type="EMBL" id="KAK0408008.1"/>
    </source>
</evidence>
<sequence length="106" mass="12291">MYKMKKLLPNRRKETYIRLLEALTRLEPTPNSNTVMVQNEMSTKSSEKEELEILSKQTGERDEPQKDAEEAQRRNEALLFTATHVAGPKFTHCQIGVQKWPCCNNL</sequence>
<proteinExistence type="predicted"/>
<feature type="compositionally biased region" description="Basic and acidic residues" evidence="1">
    <location>
        <begin position="45"/>
        <end position="73"/>
    </location>
</feature>
<keyword evidence="3" id="KW-1185">Reference proteome</keyword>
<reference evidence="2" key="1">
    <citation type="submission" date="2023-06" db="EMBL/GenBank/DDBJ databases">
        <title>Genomic analysis of the entomopathogenic nematode Steinernema hermaphroditum.</title>
        <authorList>
            <person name="Schwarz E.M."/>
            <person name="Heppert J.K."/>
            <person name="Baniya A."/>
            <person name="Schwartz H.T."/>
            <person name="Tan C.-H."/>
            <person name="Antoshechkin I."/>
            <person name="Sternberg P.W."/>
            <person name="Goodrich-Blair H."/>
            <person name="Dillman A.R."/>
        </authorList>
    </citation>
    <scope>NUCLEOTIDE SEQUENCE</scope>
    <source>
        <strain evidence="2">PS9179</strain>
        <tissue evidence="2">Whole animal</tissue>
    </source>
</reference>
<name>A0AA39HLB6_9BILA</name>
<dbReference type="AlphaFoldDB" id="A0AA39HLB6"/>
<comment type="caution">
    <text evidence="2">The sequence shown here is derived from an EMBL/GenBank/DDBJ whole genome shotgun (WGS) entry which is preliminary data.</text>
</comment>
<feature type="region of interest" description="Disordered" evidence="1">
    <location>
        <begin position="40"/>
        <end position="73"/>
    </location>
</feature>
<dbReference type="EMBL" id="JAUCMV010000003">
    <property type="protein sequence ID" value="KAK0408008.1"/>
    <property type="molecule type" value="Genomic_DNA"/>
</dbReference>
<accession>A0AA39HLB6</accession>
<organism evidence="2 3">
    <name type="scientific">Steinernema hermaphroditum</name>
    <dbReference type="NCBI Taxonomy" id="289476"/>
    <lineage>
        <taxon>Eukaryota</taxon>
        <taxon>Metazoa</taxon>
        <taxon>Ecdysozoa</taxon>
        <taxon>Nematoda</taxon>
        <taxon>Chromadorea</taxon>
        <taxon>Rhabditida</taxon>
        <taxon>Tylenchina</taxon>
        <taxon>Panagrolaimomorpha</taxon>
        <taxon>Strongyloidoidea</taxon>
        <taxon>Steinernematidae</taxon>
        <taxon>Steinernema</taxon>
    </lineage>
</organism>
<protein>
    <submittedName>
        <fullName evidence="2">Uncharacterized protein</fullName>
    </submittedName>
</protein>
<gene>
    <name evidence="2" type="ORF">QR680_003719</name>
</gene>
<evidence type="ECO:0000256" key="1">
    <source>
        <dbReference type="SAM" id="MobiDB-lite"/>
    </source>
</evidence>
<dbReference type="Proteomes" id="UP001175271">
    <property type="component" value="Unassembled WGS sequence"/>
</dbReference>
<evidence type="ECO:0000313" key="3">
    <source>
        <dbReference type="Proteomes" id="UP001175271"/>
    </source>
</evidence>